<dbReference type="AlphaFoldDB" id="A0A0G0N767"/>
<dbReference type="InterPro" id="IPR020057">
    <property type="entry name" value="Ribosomal_bL25_b-dom"/>
</dbReference>
<dbReference type="EMBL" id="LBWP01000009">
    <property type="protein sequence ID" value="KKR11283.1"/>
    <property type="molecule type" value="Genomic_DNA"/>
</dbReference>
<organism evidence="9 10">
    <name type="scientific">Candidatus Woesebacteria bacterium GW2011_GWA1_39_21</name>
    <dbReference type="NCBI Taxonomy" id="1618550"/>
    <lineage>
        <taxon>Bacteria</taxon>
        <taxon>Candidatus Woeseibacteriota</taxon>
    </lineage>
</organism>
<evidence type="ECO:0000313" key="9">
    <source>
        <dbReference type="EMBL" id="KKR11283.1"/>
    </source>
</evidence>
<feature type="domain" description="Large ribosomal subunit protein bL25 L25" evidence="7">
    <location>
        <begin position="6"/>
        <end position="91"/>
    </location>
</feature>
<name>A0A0G0N767_9BACT</name>
<keyword evidence="2 5" id="KW-0694">RNA-binding</keyword>
<keyword evidence="1 5" id="KW-0699">rRNA-binding</keyword>
<evidence type="ECO:0000259" key="7">
    <source>
        <dbReference type="Pfam" id="PF01386"/>
    </source>
</evidence>
<evidence type="ECO:0000256" key="6">
    <source>
        <dbReference type="SAM" id="MobiDB-lite"/>
    </source>
</evidence>
<dbReference type="Pfam" id="PF01386">
    <property type="entry name" value="Ribosomal_L25p"/>
    <property type="match status" value="1"/>
</dbReference>
<evidence type="ECO:0000256" key="3">
    <source>
        <dbReference type="ARBA" id="ARBA00022980"/>
    </source>
</evidence>
<feature type="compositionally biased region" description="Basic and acidic residues" evidence="6">
    <location>
        <begin position="218"/>
        <end position="235"/>
    </location>
</feature>
<comment type="caution">
    <text evidence="9">The sequence shown here is derived from an EMBL/GenBank/DDBJ whole genome shotgun (WGS) entry which is preliminary data.</text>
</comment>
<reference evidence="9 10" key="1">
    <citation type="journal article" date="2015" name="Nature">
        <title>rRNA introns, odd ribosomes, and small enigmatic genomes across a large radiation of phyla.</title>
        <authorList>
            <person name="Brown C.T."/>
            <person name="Hug L.A."/>
            <person name="Thomas B.C."/>
            <person name="Sharon I."/>
            <person name="Castelle C.J."/>
            <person name="Singh A."/>
            <person name="Wilkins M.J."/>
            <person name="Williams K.H."/>
            <person name="Banfield J.F."/>
        </authorList>
    </citation>
    <scope>NUCLEOTIDE SEQUENCE [LARGE SCALE GENOMIC DNA]</scope>
</reference>
<evidence type="ECO:0000259" key="8">
    <source>
        <dbReference type="Pfam" id="PF14693"/>
    </source>
</evidence>
<dbReference type="Pfam" id="PF14693">
    <property type="entry name" value="Ribosomal_TL5_C"/>
    <property type="match status" value="1"/>
</dbReference>
<keyword evidence="4 5" id="KW-0687">Ribonucleoprotein</keyword>
<proteinExistence type="inferred from homology"/>
<comment type="function">
    <text evidence="5">This is one of the proteins that binds to the 5S RNA in the ribosome where it forms part of the central protuberance.</text>
</comment>
<dbReference type="Gene3D" id="2.40.240.10">
    <property type="entry name" value="Ribosomal Protein L25, Chain P"/>
    <property type="match status" value="1"/>
</dbReference>
<dbReference type="STRING" id="1618550.UT39_C0009G0043"/>
<dbReference type="InterPro" id="IPR037121">
    <property type="entry name" value="Ribosomal_bL25_C"/>
</dbReference>
<dbReference type="GO" id="GO:0008097">
    <property type="term" value="F:5S rRNA binding"/>
    <property type="evidence" value="ECO:0007669"/>
    <property type="project" value="InterPro"/>
</dbReference>
<dbReference type="PANTHER" id="PTHR33284:SF1">
    <property type="entry name" value="RIBOSOMAL PROTEIN L25_GLN-TRNA SYNTHETASE, ANTI-CODON-BINDING DOMAIN-CONTAINING PROTEIN"/>
    <property type="match status" value="1"/>
</dbReference>
<protein>
    <recommendedName>
        <fullName evidence="5">Large ribosomal subunit protein bL25</fullName>
    </recommendedName>
    <alternativeName>
        <fullName evidence="5">General stress protein CTC</fullName>
    </alternativeName>
</protein>
<dbReference type="GO" id="GO:0022625">
    <property type="term" value="C:cytosolic large ribosomal subunit"/>
    <property type="evidence" value="ECO:0007669"/>
    <property type="project" value="TreeGrafter"/>
</dbReference>
<gene>
    <name evidence="5" type="primary">rplY</name>
    <name evidence="5" type="synonym">ctc</name>
    <name evidence="9" type="ORF">UT39_C0009G0043</name>
</gene>
<dbReference type="InterPro" id="IPR020930">
    <property type="entry name" value="Ribosomal_uL5_bac-type"/>
</dbReference>
<feature type="region of interest" description="Disordered" evidence="6">
    <location>
        <begin position="189"/>
        <end position="235"/>
    </location>
</feature>
<dbReference type="InterPro" id="IPR001021">
    <property type="entry name" value="Ribosomal_bL25_long"/>
</dbReference>
<dbReference type="HAMAP" id="MF_01334">
    <property type="entry name" value="Ribosomal_bL25_CTC"/>
    <property type="match status" value="1"/>
</dbReference>
<evidence type="ECO:0000256" key="2">
    <source>
        <dbReference type="ARBA" id="ARBA00022884"/>
    </source>
</evidence>
<sequence length="235" mass="25489">MNKLSLKADKRTLTGRKVKKLRREGNIPANVYGFKVKSQAVTVGAKEFSEVYKSAGETSVIELAIGKETTPVLIHNIQHDPVDASYLHIDFLKIDLNKKVTTKIPLTIVGESPAVKQGLGTLVSYLDEVEVEALPGDLVDHIDVNVGSLAEANLGLAINDLKYDKAKLTITNDPETTVVKIEVQKEEPVEVTASVEEKAEEGAVAGEVKGGESEETSVGEKKSPENLQEDKKETK</sequence>
<dbReference type="Proteomes" id="UP000034246">
    <property type="component" value="Unassembled WGS sequence"/>
</dbReference>
<comment type="similarity">
    <text evidence="5">Belongs to the bacterial ribosomal protein bL25 family. CTC subfamily.</text>
</comment>
<evidence type="ECO:0000256" key="5">
    <source>
        <dbReference type="HAMAP-Rule" id="MF_01334"/>
    </source>
</evidence>
<comment type="subunit">
    <text evidence="5">Part of the 50S ribosomal subunit; part of the 5S rRNA/L5/L18/L25 subcomplex. Contacts the 5S rRNA. Binds to the 5S rRNA independently of L5 and L18.</text>
</comment>
<dbReference type="InterPro" id="IPR020056">
    <property type="entry name" value="Rbsml_bL25/Gln-tRNA_synth_N"/>
</dbReference>
<evidence type="ECO:0000256" key="1">
    <source>
        <dbReference type="ARBA" id="ARBA00022730"/>
    </source>
</evidence>
<dbReference type="CDD" id="cd00495">
    <property type="entry name" value="Ribosomal_L25_TL5_CTC"/>
    <property type="match status" value="1"/>
</dbReference>
<dbReference type="GO" id="GO:0006412">
    <property type="term" value="P:translation"/>
    <property type="evidence" value="ECO:0007669"/>
    <property type="project" value="UniProtKB-UniRule"/>
</dbReference>
<evidence type="ECO:0000256" key="4">
    <source>
        <dbReference type="ARBA" id="ARBA00023274"/>
    </source>
</evidence>
<dbReference type="SUPFAM" id="SSF50715">
    <property type="entry name" value="Ribosomal protein L25-like"/>
    <property type="match status" value="1"/>
</dbReference>
<evidence type="ECO:0000313" key="10">
    <source>
        <dbReference type="Proteomes" id="UP000034246"/>
    </source>
</evidence>
<dbReference type="InterPro" id="IPR011035">
    <property type="entry name" value="Ribosomal_bL25/Gln-tRNA_synth"/>
</dbReference>
<dbReference type="PANTHER" id="PTHR33284">
    <property type="entry name" value="RIBOSOMAL PROTEIN L25/GLN-TRNA SYNTHETASE, ANTI-CODON-BINDING DOMAIN-CONTAINING PROTEIN"/>
    <property type="match status" value="1"/>
</dbReference>
<feature type="domain" description="Large ribosomal subunit protein bL25 beta" evidence="8">
    <location>
        <begin position="99"/>
        <end position="183"/>
    </location>
</feature>
<dbReference type="Gene3D" id="2.170.120.20">
    <property type="entry name" value="Ribosomal protein L25, beta domain"/>
    <property type="match status" value="1"/>
</dbReference>
<dbReference type="InterPro" id="IPR029751">
    <property type="entry name" value="Ribosomal_L25_dom"/>
</dbReference>
<accession>A0A0G0N767</accession>
<dbReference type="GO" id="GO:0003735">
    <property type="term" value="F:structural constituent of ribosome"/>
    <property type="evidence" value="ECO:0007669"/>
    <property type="project" value="InterPro"/>
</dbReference>
<dbReference type="NCBIfam" id="TIGR00731">
    <property type="entry name" value="bL25_bact_ctc"/>
    <property type="match status" value="1"/>
</dbReference>
<keyword evidence="3 5" id="KW-0689">Ribosomal protein</keyword>